<dbReference type="InterPro" id="IPR043504">
    <property type="entry name" value="Peptidase_S1_PA_chymotrypsin"/>
</dbReference>
<dbReference type="CDD" id="cd21112">
    <property type="entry name" value="alphaLP-like"/>
    <property type="match status" value="1"/>
</dbReference>
<reference evidence="2 3" key="1">
    <citation type="journal article" date="2019" name="Environ. Microbiol.">
        <title>At the nexus of three kingdoms: the genome of the mycorrhizal fungus Gigaspora margarita provides insights into plant, endobacterial and fungal interactions.</title>
        <authorList>
            <person name="Venice F."/>
            <person name="Ghignone S."/>
            <person name="Salvioli di Fossalunga A."/>
            <person name="Amselem J."/>
            <person name="Novero M."/>
            <person name="Xianan X."/>
            <person name="Sedzielewska Toro K."/>
            <person name="Morin E."/>
            <person name="Lipzen A."/>
            <person name="Grigoriev I.V."/>
            <person name="Henrissat B."/>
            <person name="Martin F.M."/>
            <person name="Bonfante P."/>
        </authorList>
    </citation>
    <scope>NUCLEOTIDE SEQUENCE [LARGE SCALE GENOMIC DNA]</scope>
    <source>
        <strain evidence="2 3">BEG34</strain>
    </source>
</reference>
<dbReference type="GO" id="GO:0004252">
    <property type="term" value="F:serine-type endopeptidase activity"/>
    <property type="evidence" value="ECO:0007669"/>
    <property type="project" value="InterPro"/>
</dbReference>
<dbReference type="InterPro" id="IPR009003">
    <property type="entry name" value="Peptidase_S1_PA"/>
</dbReference>
<gene>
    <name evidence="2" type="ORF">F8M41_007105</name>
</gene>
<dbReference type="GO" id="GO:0006508">
    <property type="term" value="P:proteolysis"/>
    <property type="evidence" value="ECO:0007669"/>
    <property type="project" value="InterPro"/>
</dbReference>
<feature type="domain" description="Peptidase S1" evidence="1">
    <location>
        <begin position="205"/>
        <end position="359"/>
    </location>
</feature>
<proteinExistence type="predicted"/>
<dbReference type="Gene3D" id="2.40.10.10">
    <property type="entry name" value="Trypsin-like serine proteases"/>
    <property type="match status" value="2"/>
</dbReference>
<organism evidence="2 3">
    <name type="scientific">Gigaspora margarita</name>
    <dbReference type="NCBI Taxonomy" id="4874"/>
    <lineage>
        <taxon>Eukaryota</taxon>
        <taxon>Fungi</taxon>
        <taxon>Fungi incertae sedis</taxon>
        <taxon>Mucoromycota</taxon>
        <taxon>Glomeromycotina</taxon>
        <taxon>Glomeromycetes</taxon>
        <taxon>Diversisporales</taxon>
        <taxon>Gigasporaceae</taxon>
        <taxon>Gigaspora</taxon>
    </lineage>
</organism>
<dbReference type="OrthoDB" id="2345133at2759"/>
<dbReference type="Pfam" id="PF00089">
    <property type="entry name" value="Trypsin"/>
    <property type="match status" value="1"/>
</dbReference>
<comment type="caution">
    <text evidence="2">The sequence shown here is derived from an EMBL/GenBank/DDBJ whole genome shotgun (WGS) entry which is preliminary data.</text>
</comment>
<keyword evidence="3" id="KW-1185">Reference proteome</keyword>
<evidence type="ECO:0000313" key="3">
    <source>
        <dbReference type="Proteomes" id="UP000439903"/>
    </source>
</evidence>
<evidence type="ECO:0000259" key="1">
    <source>
        <dbReference type="Pfam" id="PF00089"/>
    </source>
</evidence>
<dbReference type="Proteomes" id="UP000439903">
    <property type="component" value="Unassembled WGS sequence"/>
</dbReference>
<protein>
    <submittedName>
        <fullName evidence="2">S1 family peptidase</fullName>
    </submittedName>
</protein>
<dbReference type="AlphaFoldDB" id="A0A8H4A5K6"/>
<sequence length="382" mass="43305">MIDTQNEALAILWNVSDSQLSSLLEDEKKLIMVDEIVKPLLENYEKDFGGTYIDIEKNLVIIYTLDFTKTDIISNSLQLRDYLNLITFVPANNSLYTLRKSYNEILKLAESLILKSIVLFIDIKLNEIVIVLYNKYSDQNEEFLEIIKQYVPTIEYIDEIAISTQPRRTVPRQITIPIMGGDGLYNPVRRSKCSVGFWAKRKDSSDNYFVTAGHCSKPYNPTLYLTQWNSKTAYFPIGPIVFGNKYPIDVSLVNITGENIDPRPSIRNADSKVNDQLLINKSLPAVYSYGAHLCKSGYTTHVTCGYIRAFDALYINPKREMKPQMIITSMTSNHGDSGGTVFSYTPDLCHVSLNGIHIAGAKIFTIVLPKQIIINFLDLELP</sequence>
<dbReference type="EMBL" id="WTPW01001704">
    <property type="protein sequence ID" value="KAF0420286.1"/>
    <property type="molecule type" value="Genomic_DNA"/>
</dbReference>
<dbReference type="SUPFAM" id="SSF50494">
    <property type="entry name" value="Trypsin-like serine proteases"/>
    <property type="match status" value="1"/>
</dbReference>
<accession>A0A8H4A5K6</accession>
<dbReference type="InterPro" id="IPR001254">
    <property type="entry name" value="Trypsin_dom"/>
</dbReference>
<evidence type="ECO:0000313" key="2">
    <source>
        <dbReference type="EMBL" id="KAF0420286.1"/>
    </source>
</evidence>
<name>A0A8H4A5K6_GIGMA</name>